<evidence type="ECO:0000259" key="1">
    <source>
        <dbReference type="Pfam" id="PF00891"/>
    </source>
</evidence>
<evidence type="ECO:0000313" key="3">
    <source>
        <dbReference type="Proteomes" id="UP000050421"/>
    </source>
</evidence>
<dbReference type="PATRIC" id="fig|1305737.6.peg.485"/>
<organism evidence="2 3">
    <name type="scientific">Algoriphagus marincola HL-49</name>
    <dbReference type="NCBI Taxonomy" id="1305737"/>
    <lineage>
        <taxon>Bacteria</taxon>
        <taxon>Pseudomonadati</taxon>
        <taxon>Bacteroidota</taxon>
        <taxon>Cytophagia</taxon>
        <taxon>Cytophagales</taxon>
        <taxon>Cyclobacteriaceae</taxon>
        <taxon>Algoriphagus</taxon>
    </lineage>
</organism>
<dbReference type="STRING" id="1305737.GCA_000526355_03385"/>
<dbReference type="InterPro" id="IPR029063">
    <property type="entry name" value="SAM-dependent_MTases_sf"/>
</dbReference>
<dbReference type="Pfam" id="PF00891">
    <property type="entry name" value="Methyltransf_2"/>
    <property type="match status" value="1"/>
</dbReference>
<proteinExistence type="predicted"/>
<name>A0A0P7YFT6_9BACT</name>
<reference evidence="2 3" key="1">
    <citation type="submission" date="2015-09" db="EMBL/GenBank/DDBJ databases">
        <title>Identification and resolution of microdiversity through metagenomic sequencing of parallel consortia.</title>
        <authorList>
            <person name="Nelson W.C."/>
            <person name="Romine M.F."/>
            <person name="Lindemann S.R."/>
        </authorList>
    </citation>
    <scope>NUCLEOTIDE SEQUENCE [LARGE SCALE GENOMIC DNA]</scope>
    <source>
        <strain evidence="2">HL-49</strain>
    </source>
</reference>
<sequence length="214" mass="24816">MHLGIGFNQLNPLILEPMKDQYRFISSTYQALTSLVFGQKLKRANAMHFSKIPNKAVLIIGGGDGSNFKPIEAELEGEYWELSPSMLSKAIKNLRQSNLSFHLGHFNSLSEFDLIFLPFVLDTMGDQEMLKFLEKVKKNVRSDGLLILSDFFFPSTYYQKMITWMMIRFFQLFASHSRGDLPDLERLLSKAGFCLMEEKKWEGGWIRSQIWRLN</sequence>
<evidence type="ECO:0000313" key="2">
    <source>
        <dbReference type="EMBL" id="KPQ20174.1"/>
    </source>
</evidence>
<accession>A0A0P7YFT6</accession>
<gene>
    <name evidence="2" type="ORF">HLUCCX10_00220</name>
</gene>
<dbReference type="Gene3D" id="3.40.50.150">
    <property type="entry name" value="Vaccinia Virus protein VP39"/>
    <property type="match status" value="1"/>
</dbReference>
<protein>
    <recommendedName>
        <fullName evidence="1">O-methyltransferase C-terminal domain-containing protein</fullName>
    </recommendedName>
</protein>
<dbReference type="CDD" id="cd02440">
    <property type="entry name" value="AdoMet_MTases"/>
    <property type="match status" value="1"/>
</dbReference>
<dbReference type="OrthoDB" id="836632at2"/>
<dbReference type="Proteomes" id="UP000050421">
    <property type="component" value="Unassembled WGS sequence"/>
</dbReference>
<comment type="caution">
    <text evidence="2">The sequence shown here is derived from an EMBL/GenBank/DDBJ whole genome shotgun (WGS) entry which is preliminary data.</text>
</comment>
<dbReference type="EMBL" id="LJXT01000001">
    <property type="protein sequence ID" value="KPQ20174.1"/>
    <property type="molecule type" value="Genomic_DNA"/>
</dbReference>
<dbReference type="AlphaFoldDB" id="A0A0P7YFT6"/>
<feature type="domain" description="O-methyltransferase C-terminal" evidence="1">
    <location>
        <begin position="57"/>
        <end position="193"/>
    </location>
</feature>
<dbReference type="InterPro" id="IPR001077">
    <property type="entry name" value="COMT_C"/>
</dbReference>
<dbReference type="eggNOG" id="COG2226">
    <property type="taxonomic scope" value="Bacteria"/>
</dbReference>
<dbReference type="GO" id="GO:0008171">
    <property type="term" value="F:O-methyltransferase activity"/>
    <property type="evidence" value="ECO:0007669"/>
    <property type="project" value="InterPro"/>
</dbReference>
<dbReference type="SUPFAM" id="SSF53335">
    <property type="entry name" value="S-adenosyl-L-methionine-dependent methyltransferases"/>
    <property type="match status" value="1"/>
</dbReference>